<dbReference type="SUPFAM" id="SSF51905">
    <property type="entry name" value="FAD/NAD(P)-binding domain"/>
    <property type="match status" value="2"/>
</dbReference>
<evidence type="ECO:0000256" key="6">
    <source>
        <dbReference type="ARBA" id="ARBA00023002"/>
    </source>
</evidence>
<dbReference type="AlphaFoldDB" id="A0A1E3SV59"/>
<evidence type="ECO:0000259" key="8">
    <source>
        <dbReference type="Pfam" id="PF07992"/>
    </source>
</evidence>
<evidence type="ECO:0000256" key="1">
    <source>
        <dbReference type="ARBA" id="ARBA00001974"/>
    </source>
</evidence>
<dbReference type="OrthoDB" id="5168853at2"/>
<sequence length="531" mass="58667">MTRVSDVIVIGAGFAGLYAVHRLAAAGLSVTAIEAAPDVGGTWYWNRYPGARCDVESVDYSYSFDQALQRSWQWSERFAAQPEILAYLRHVADRFDLRRHYLFGTDVVGAAFSDGHWHVDTAAGESYAAQFLLCATGCLSAVNRPNLPGVEGFSGEVYFTAAWPREDPELAGKRVGLIGTGSSGIQLAPIVAAQAEKLVVFQRSANYTIPMPNRPWSAEEQRQIQEQYPERRRASAYAPAGTPHGTYHKKAVDTDPRERAEALWQRWREGGVLFAKTFPDQTSDLAANDVARKFAEDRIREIVTDPVVAADLIPVDHPIGTKRICTDAGYYAIFNRDNVQLINLRREPIETITADAVRTAAASYPCDVLIFATGFDAMTGALTRIDPRGPRGHRLRDVWADGPVTFLGLMVPGLPNLFTISGPGSPSVLANMVLHAEVQVDWVVELVHAARRRGAVEVEPRQDAAQSWTEHVAQAAERTLFPRAASSWYLGANIEGKKRTFMPYIGGFGSYRRHCDEVARNDYAGLVWTTR</sequence>
<evidence type="ECO:0000256" key="3">
    <source>
        <dbReference type="ARBA" id="ARBA00022630"/>
    </source>
</evidence>
<gene>
    <name evidence="9" type="ORF">BHQ21_12415</name>
</gene>
<keyword evidence="7 9" id="KW-0503">Monooxygenase</keyword>
<dbReference type="GO" id="GO:0016709">
    <property type="term" value="F:oxidoreductase activity, acting on paired donors, with incorporation or reduction of molecular oxygen, NAD(P)H as one donor, and incorporation of one atom of oxygen"/>
    <property type="evidence" value="ECO:0007669"/>
    <property type="project" value="UniProtKB-ARBA"/>
</dbReference>
<evidence type="ECO:0000256" key="7">
    <source>
        <dbReference type="ARBA" id="ARBA00023033"/>
    </source>
</evidence>
<evidence type="ECO:0000313" key="10">
    <source>
        <dbReference type="Proteomes" id="UP000094224"/>
    </source>
</evidence>
<comment type="cofactor">
    <cofactor evidence="1">
        <name>FAD</name>
        <dbReference type="ChEBI" id="CHEBI:57692"/>
    </cofactor>
</comment>
<keyword evidence="10" id="KW-1185">Reference proteome</keyword>
<dbReference type="InterPro" id="IPR036188">
    <property type="entry name" value="FAD/NAD-bd_sf"/>
</dbReference>
<comment type="caution">
    <text evidence="9">The sequence shown here is derived from an EMBL/GenBank/DDBJ whole genome shotgun (WGS) entry which is preliminary data.</text>
</comment>
<protein>
    <submittedName>
        <fullName evidence="9">Cyclohexanone monooxygenase</fullName>
    </submittedName>
</protein>
<dbReference type="Pfam" id="PF07992">
    <property type="entry name" value="Pyr_redox_2"/>
    <property type="match status" value="1"/>
</dbReference>
<comment type="similarity">
    <text evidence="2">Belongs to the FAD-binding monooxygenase family.</text>
</comment>
<evidence type="ECO:0000256" key="4">
    <source>
        <dbReference type="ARBA" id="ARBA00022827"/>
    </source>
</evidence>
<dbReference type="RefSeq" id="WP_069400597.1">
    <property type="nucleotide sequence ID" value="NZ_JACKTB010000097.1"/>
</dbReference>
<dbReference type="InterPro" id="IPR050775">
    <property type="entry name" value="FAD-binding_Monooxygenases"/>
</dbReference>
<evidence type="ECO:0000313" key="9">
    <source>
        <dbReference type="EMBL" id="ODR06041.1"/>
    </source>
</evidence>
<feature type="domain" description="FAD/NAD(P)-binding" evidence="8">
    <location>
        <begin position="6"/>
        <end position="225"/>
    </location>
</feature>
<dbReference type="Gene3D" id="3.50.50.60">
    <property type="entry name" value="FAD/NAD(P)-binding domain"/>
    <property type="match status" value="2"/>
</dbReference>
<dbReference type="STRING" id="243061.AWC25_11215"/>
<keyword evidence="5" id="KW-0521">NADP</keyword>
<keyword evidence="4" id="KW-0274">FAD</keyword>
<dbReference type="PANTHER" id="PTHR43098:SF3">
    <property type="entry name" value="L-ORNITHINE N(5)-MONOOXYGENASE-RELATED"/>
    <property type="match status" value="1"/>
</dbReference>
<dbReference type="PANTHER" id="PTHR43098">
    <property type="entry name" value="L-ORNITHINE N(5)-MONOOXYGENASE-RELATED"/>
    <property type="match status" value="1"/>
</dbReference>
<dbReference type="EMBL" id="MIHC01000019">
    <property type="protein sequence ID" value="ODR06041.1"/>
    <property type="molecule type" value="Genomic_DNA"/>
</dbReference>
<dbReference type="InterPro" id="IPR023753">
    <property type="entry name" value="FAD/NAD-binding_dom"/>
</dbReference>
<keyword evidence="6" id="KW-0560">Oxidoreductase</keyword>
<keyword evidence="3" id="KW-0285">Flavoprotein</keyword>
<accession>A0A1E3SV59</accession>
<organism evidence="9 10">
    <name type="scientific">Mycobacterium sherrisii</name>
    <dbReference type="NCBI Taxonomy" id="243061"/>
    <lineage>
        <taxon>Bacteria</taxon>
        <taxon>Bacillati</taxon>
        <taxon>Actinomycetota</taxon>
        <taxon>Actinomycetes</taxon>
        <taxon>Mycobacteriales</taxon>
        <taxon>Mycobacteriaceae</taxon>
        <taxon>Mycobacterium</taxon>
        <taxon>Mycobacterium simiae complex</taxon>
    </lineage>
</organism>
<proteinExistence type="inferred from homology"/>
<reference evidence="10" key="1">
    <citation type="submission" date="2016-09" db="EMBL/GenBank/DDBJ databases">
        <authorList>
            <person name="Greninger A.L."/>
            <person name="Jerome K.R."/>
            <person name="Mcnair B."/>
            <person name="Wallis C."/>
            <person name="Fang F."/>
        </authorList>
    </citation>
    <scope>NUCLEOTIDE SEQUENCE [LARGE SCALE GENOMIC DNA]</scope>
    <source>
        <strain evidence="10">BC1_M4</strain>
    </source>
</reference>
<name>A0A1E3SV59_9MYCO</name>
<dbReference type="Proteomes" id="UP000094224">
    <property type="component" value="Unassembled WGS sequence"/>
</dbReference>
<evidence type="ECO:0000256" key="2">
    <source>
        <dbReference type="ARBA" id="ARBA00010139"/>
    </source>
</evidence>
<evidence type="ECO:0000256" key="5">
    <source>
        <dbReference type="ARBA" id="ARBA00022857"/>
    </source>
</evidence>
<dbReference type="PRINTS" id="PR00411">
    <property type="entry name" value="PNDRDTASEI"/>
</dbReference>